<evidence type="ECO:0000256" key="1">
    <source>
        <dbReference type="SAM" id="Phobius"/>
    </source>
</evidence>
<keyword evidence="1" id="KW-1133">Transmembrane helix</keyword>
<proteinExistence type="predicted"/>
<feature type="transmembrane region" description="Helical" evidence="1">
    <location>
        <begin position="1045"/>
        <end position="1062"/>
    </location>
</feature>
<keyword evidence="4" id="KW-1185">Reference proteome</keyword>
<gene>
    <name evidence="3" type="ORF">HNR46_002749</name>
</gene>
<feature type="chain" id="PRO_5032783907" evidence="2">
    <location>
        <begin position="28"/>
        <end position="2250"/>
    </location>
</feature>
<evidence type="ECO:0000256" key="2">
    <source>
        <dbReference type="SAM" id="SignalP"/>
    </source>
</evidence>
<protein>
    <submittedName>
        <fullName evidence="3">Uncharacterized protein</fullName>
    </submittedName>
</protein>
<dbReference type="RefSeq" id="WP_184019597.1">
    <property type="nucleotide sequence ID" value="NZ_JACHFD010000013.1"/>
</dbReference>
<name>A0A840V4L8_9BACT</name>
<dbReference type="Proteomes" id="UP000557717">
    <property type="component" value="Unassembled WGS sequence"/>
</dbReference>
<keyword evidence="1" id="KW-0812">Transmembrane</keyword>
<feature type="signal peptide" evidence="2">
    <location>
        <begin position="1"/>
        <end position="27"/>
    </location>
</feature>
<accession>A0A840V4L8</accession>
<reference evidence="3 4" key="1">
    <citation type="submission" date="2020-08" db="EMBL/GenBank/DDBJ databases">
        <title>Genomic Encyclopedia of Type Strains, Phase IV (KMG-IV): sequencing the most valuable type-strain genomes for metagenomic binning, comparative biology and taxonomic classification.</title>
        <authorList>
            <person name="Goeker M."/>
        </authorList>
    </citation>
    <scope>NUCLEOTIDE SEQUENCE [LARGE SCALE GENOMIC DNA]</scope>
    <source>
        <strain evidence="3 4">YC6886</strain>
    </source>
</reference>
<comment type="caution">
    <text evidence="3">The sequence shown here is derived from an EMBL/GenBank/DDBJ whole genome shotgun (WGS) entry which is preliminary data.</text>
</comment>
<keyword evidence="1" id="KW-0472">Membrane</keyword>
<feature type="transmembrane region" description="Helical" evidence="1">
    <location>
        <begin position="1152"/>
        <end position="1168"/>
    </location>
</feature>
<feature type="transmembrane region" description="Helical" evidence="1">
    <location>
        <begin position="2228"/>
        <end position="2248"/>
    </location>
</feature>
<organism evidence="3 4">
    <name type="scientific">Haloferula luteola</name>
    <dbReference type="NCBI Taxonomy" id="595692"/>
    <lineage>
        <taxon>Bacteria</taxon>
        <taxon>Pseudomonadati</taxon>
        <taxon>Verrucomicrobiota</taxon>
        <taxon>Verrucomicrobiia</taxon>
        <taxon>Verrucomicrobiales</taxon>
        <taxon>Verrucomicrobiaceae</taxon>
        <taxon>Haloferula</taxon>
    </lineage>
</organism>
<dbReference type="EMBL" id="JACHFD010000013">
    <property type="protein sequence ID" value="MBB5352503.1"/>
    <property type="molecule type" value="Genomic_DNA"/>
</dbReference>
<sequence>MKTMLVKTGWSWVVGAVLALASATAQSIGDGLAVLPFDQLGQEVPEFYSVEAETSVALDDRRAVETVHLRVEVLQGWPEAIEVGLEGEGQVLEVTGAGLASWSVRVDADGQRFLDLTPELPVEKPVPWRVGAPWNFEVTAMVEHDFERGEEFSLTLPGPGKAVGFLSRVDLHPTEGQRIKVLEVSGLNPVEEEKLSFEGSGRPRLKVSVAPQGWEPRGIELIEPELVGRSEAEGLSWVLRGRVRVSEPGSETMLLAHGALSGRTSGANWHVSVVKRGEDWVNVLVGDVVGESEIELSFEVPKRVEGEWSKAAFLLPAGTIVPVRLEGVDGGVVFDDQSPWVPVWREGAWQGFLNAEGEAELAWKDGGEDKEEVLLYVSNEATSVEVGAGMLRQLSELSFRVLQGSLPALEMGITGEGEVVAVEGEQVLAWEVVAGPDGRRLKVSLSQAVEGESRLQVRSQQALGAFPLEVGPLFWKPVGSLRHRGYLRVVPEGSVRVEVRNLEGMMQVSPELFPDMPQENSEASSHRSASSSAGWVYRFPSVEHDCRIGADRVVPEVGVTEVTVHEMGASDRRMVSRMELDIREAPVREWVVGVPAGFAVSAVEGAEVADFALGHEDAAGVRWLKVFLKEAVMGRQLISLNLEKNQAAEAGAWTLPRWIFPGAKSIRGWVGVSSAPGYRVVMGESEGLMEAPVDFFPGSKVGLQQAFRIREEDWSATMQVEALGRSVQADAFHLYSLKEGVAYGSVVVNYFVVGAPATEWRLRMPEGIGNVAVTGQAVGRDWRQEGNELVVPLVRPTLGGSTILVTFEQPMGARGGELRPGELRPLGVQAERGYVQVTSPLQMKLEGVRSQGSVLKVDPSELPIEYRLLSDAPTLGAWQYTAGDGDLAVQVELFESDEMAGEMVDFVALESHVSRDGQVATQARIFVRAKAATNLEVGLPDGAGLWEARVAGERVNARLAKGVILVPLPAMKDPNDPVEVTLRYGQTLGKGTMELVAPRMGAATAVTEWKIQGDPGRRLLPKGGTAEWVRPVRTETGFEWIATHGRMWAAWVLFLAALGVVLRQIRPVAGLGWMAWLGAAGWAIHLAVNAWQERRPNLATLECRSPAIMDGGELSVRLENVGRWAAWIEPMGLLIMIIGLAAWVGLAWKCKGRGVGVAVAVMVMGLLAQPGGAVVFFAMLALALMIMVGRGFWQKGVWGRRMAKGAVAALGMLWVVSPRVEANGVAEAVEQEWSLDGSRLTGEVRVRVRAEEEGERFVLLKAPAVLTNFEGQGLRVVKEAGVYYGVADSVGGWEGRARFELNIADPKAGWMMPTGPAVVEQVVATTVTPGWEFCADRAVSVSQEGDIARLHLMPGGGARIWVRPQQRDVSQEEMRFFSEMSQVYVPGPGGVNGLHRLGVRPAQGRVRTLQLEIPEGFTVGEVRDGPVGRWRFDPGTRELEITLEPAQETPFSVVVETQRSMGRLPLDLELAPVRVTGAAGEMGMLGLAFGAEAQPANERGVGMSEVGLDDFEGSWLLEASGGEAVPVLQKVYRYGEEEARVQLRVEPVAAEIRAVWKETLSLGDDRVVMAADLEVKLARAGVFQLEVELPEGLEVEAVSGESLSHWMESRVEGRRGLVLYFRERTLGRQTFSLSLSGPSPSGEEEWMVPRLAVRGATRQSGALTVVPERGLQVRAVSREQVSQSDPGETGAAAPGALVFRLLQGDWSLALEVKRLAPWVTAQVLHRVTLREGQSLTRVRMVYRIENSARKALRVKIPGLDERTAATVRASGPWVADFVPMVDEEGVWELRFQRAVAGETEVNIEFERGESTELREVMVLEPEEVRQLSYFVAVGTLGRMAAEEPEAVRGWRKSDFSMIPSALGSKVGGDRPEWVYRVAESEGPLEVKVNRQELAPSERLRVREGHLVTLLSGEGDSITTVVLTMDAQAESTLSLSLPDGASPLSLQVNGEGVPLVRNGPSWRFYVRPSSLPDQPTEVRFAYGVSDQTGSVLEAPTLSVPLENLTWDVRVPRGWQLTQSRGDFEWVDEGDGGDTGLGPYLAAMAERRKTGKVMAAAELDQGYAWLHAGRQDKAGEALGKAARNLALDEASNEDARVQFRNLKVQQALLGLQTRRQRMYLDNRFNGGDVPNAQMEQAVEVNPVLQGETNFDPESFDRLMVGNSVEVNHSLSEIAGCIVDQQIQVEGGRTALDVGLPSFGKTWRFTRSLQVEGDRPMALVLKFDRERPRGWVWGGIVGVLAVGVLGIGWRVRP</sequence>
<evidence type="ECO:0000313" key="3">
    <source>
        <dbReference type="EMBL" id="MBB5352503.1"/>
    </source>
</evidence>
<keyword evidence="2" id="KW-0732">Signal</keyword>
<evidence type="ECO:0000313" key="4">
    <source>
        <dbReference type="Proteomes" id="UP000557717"/>
    </source>
</evidence>
<feature type="transmembrane region" description="Helical" evidence="1">
    <location>
        <begin position="1124"/>
        <end position="1145"/>
    </location>
</feature>
<feature type="transmembrane region" description="Helical" evidence="1">
    <location>
        <begin position="1069"/>
        <end position="1088"/>
    </location>
</feature>